<evidence type="ECO:0000313" key="2">
    <source>
        <dbReference type="EMBL" id="KAH0507721.1"/>
    </source>
</evidence>
<keyword evidence="1" id="KW-1133">Transmembrane helix</keyword>
<accession>A0A8J6GBC4</accession>
<feature type="transmembrane region" description="Helical" evidence="1">
    <location>
        <begin position="130"/>
        <end position="150"/>
    </location>
</feature>
<evidence type="ECO:0000313" key="3">
    <source>
        <dbReference type="Proteomes" id="UP000710432"/>
    </source>
</evidence>
<name>A0A8J6GBC4_MICOH</name>
<sequence length="164" mass="17724">MTLADGRVALALEGGHDLTAICDASEACINALLGNELGPLEEDVLHQTPNANAAASLQKITEIQSKYWKSIKMVAVARGCALPGSQLQEESETVSALASLTVDVEQPFAQEDGRYGPSMGGIMWPGMSRLIAGILELSCCFFFAYVFYFLQLFSPKPQMAEYIL</sequence>
<dbReference type="InterPro" id="IPR023696">
    <property type="entry name" value="Ureohydrolase_dom_sf"/>
</dbReference>
<dbReference type="InterPro" id="IPR037138">
    <property type="entry name" value="His_deacetylse_dom_sf"/>
</dbReference>
<keyword evidence="1" id="KW-0472">Membrane</keyword>
<keyword evidence="1" id="KW-0812">Transmembrane</keyword>
<comment type="caution">
    <text evidence="2">The sequence shown here is derived from an EMBL/GenBank/DDBJ whole genome shotgun (WGS) entry which is preliminary data.</text>
</comment>
<dbReference type="Proteomes" id="UP000710432">
    <property type="component" value="Unassembled WGS sequence"/>
</dbReference>
<reference evidence="2" key="1">
    <citation type="submission" date="2020-03" db="EMBL/GenBank/DDBJ databases">
        <title>Studies in the Genomics of Life Span.</title>
        <authorList>
            <person name="Glass D."/>
        </authorList>
    </citation>
    <scope>NUCLEOTIDE SEQUENCE</scope>
    <source>
        <strain evidence="2">LTLLF</strain>
        <tissue evidence="2">Muscle</tissue>
    </source>
</reference>
<dbReference type="AlphaFoldDB" id="A0A8J6GBC4"/>
<protein>
    <submittedName>
        <fullName evidence="2">Histone deacetylase 4</fullName>
    </submittedName>
</protein>
<proteinExistence type="predicted"/>
<gene>
    <name evidence="2" type="ORF">LTLLF_167200</name>
</gene>
<organism evidence="2 3">
    <name type="scientific">Microtus ochrogaster</name>
    <name type="common">Prairie vole</name>
    <dbReference type="NCBI Taxonomy" id="79684"/>
    <lineage>
        <taxon>Eukaryota</taxon>
        <taxon>Metazoa</taxon>
        <taxon>Chordata</taxon>
        <taxon>Craniata</taxon>
        <taxon>Vertebrata</taxon>
        <taxon>Euteleostomi</taxon>
        <taxon>Mammalia</taxon>
        <taxon>Eutheria</taxon>
        <taxon>Euarchontoglires</taxon>
        <taxon>Glires</taxon>
        <taxon>Rodentia</taxon>
        <taxon>Myomorpha</taxon>
        <taxon>Muroidea</taxon>
        <taxon>Cricetidae</taxon>
        <taxon>Arvicolinae</taxon>
        <taxon>Microtus</taxon>
    </lineage>
</organism>
<dbReference type="Gene3D" id="3.40.800.20">
    <property type="entry name" value="Histone deacetylase domain"/>
    <property type="match status" value="1"/>
</dbReference>
<dbReference type="SUPFAM" id="SSF52768">
    <property type="entry name" value="Arginase/deacetylase"/>
    <property type="match status" value="1"/>
</dbReference>
<dbReference type="EMBL" id="JAATJU010023421">
    <property type="protein sequence ID" value="KAH0507721.1"/>
    <property type="molecule type" value="Genomic_DNA"/>
</dbReference>
<evidence type="ECO:0000256" key="1">
    <source>
        <dbReference type="SAM" id="Phobius"/>
    </source>
</evidence>